<dbReference type="EMBL" id="JAKOGI010000920">
    <property type="protein sequence ID" value="KAJ8429222.1"/>
    <property type="molecule type" value="Genomic_DNA"/>
</dbReference>
<evidence type="ECO:0000256" key="1">
    <source>
        <dbReference type="SAM" id="Coils"/>
    </source>
</evidence>
<name>A0A9Q1Q489_9CARY</name>
<dbReference type="Proteomes" id="UP001153076">
    <property type="component" value="Unassembled WGS sequence"/>
</dbReference>
<evidence type="ECO:0000313" key="2">
    <source>
        <dbReference type="EMBL" id="KAJ8429222.1"/>
    </source>
</evidence>
<sequence>MGMAIQKATYKEADFTQGHLRDDDENTDKEAWSSQRLVGCERRARRMVLNMTEKKHEEGYESLSNPFFITTPIKHNYKPYPKAKKQKVVHFGWDNKGDYIISIKVVETETRDEYEATGENLLSKFINDVAMKEKNLQSAQKEIEIISDDRRNLLGKFINYDTMKKNRATKGKLLNTFISYNAMKKNRAMGRHMLKRFDSYFKEKNIALPIGRKLLNKFISYDAIKKNKAVGKPWECRGKAPVE</sequence>
<protein>
    <submittedName>
        <fullName evidence="2">Uncharacterized protein</fullName>
    </submittedName>
</protein>
<evidence type="ECO:0000313" key="3">
    <source>
        <dbReference type="Proteomes" id="UP001153076"/>
    </source>
</evidence>
<keyword evidence="3" id="KW-1185">Reference proteome</keyword>
<accession>A0A9Q1Q489</accession>
<reference evidence="2" key="1">
    <citation type="submission" date="2022-04" db="EMBL/GenBank/DDBJ databases">
        <title>Carnegiea gigantea Genome sequencing and assembly v2.</title>
        <authorList>
            <person name="Copetti D."/>
            <person name="Sanderson M.J."/>
            <person name="Burquez A."/>
            <person name="Wojciechowski M.F."/>
        </authorList>
    </citation>
    <scope>NUCLEOTIDE SEQUENCE</scope>
    <source>
        <strain evidence="2">SGP5-SGP5p</strain>
        <tissue evidence="2">Aerial part</tissue>
    </source>
</reference>
<feature type="coiled-coil region" evidence="1">
    <location>
        <begin position="122"/>
        <end position="156"/>
    </location>
</feature>
<proteinExistence type="predicted"/>
<dbReference type="AlphaFoldDB" id="A0A9Q1Q489"/>
<gene>
    <name evidence="2" type="ORF">Cgig2_017627</name>
</gene>
<organism evidence="2 3">
    <name type="scientific">Carnegiea gigantea</name>
    <dbReference type="NCBI Taxonomy" id="171969"/>
    <lineage>
        <taxon>Eukaryota</taxon>
        <taxon>Viridiplantae</taxon>
        <taxon>Streptophyta</taxon>
        <taxon>Embryophyta</taxon>
        <taxon>Tracheophyta</taxon>
        <taxon>Spermatophyta</taxon>
        <taxon>Magnoliopsida</taxon>
        <taxon>eudicotyledons</taxon>
        <taxon>Gunneridae</taxon>
        <taxon>Pentapetalae</taxon>
        <taxon>Caryophyllales</taxon>
        <taxon>Cactineae</taxon>
        <taxon>Cactaceae</taxon>
        <taxon>Cactoideae</taxon>
        <taxon>Echinocereeae</taxon>
        <taxon>Carnegiea</taxon>
    </lineage>
</organism>
<comment type="caution">
    <text evidence="2">The sequence shown here is derived from an EMBL/GenBank/DDBJ whole genome shotgun (WGS) entry which is preliminary data.</text>
</comment>
<keyword evidence="1" id="KW-0175">Coiled coil</keyword>